<accession>A0ABV7VQK7</accession>
<feature type="region of interest" description="Disordered" evidence="1">
    <location>
        <begin position="297"/>
        <end position="318"/>
    </location>
</feature>
<gene>
    <name evidence="2" type="ORF">ACFOMG_04560</name>
</gene>
<sequence length="407" mass="45367">MKRLTLLFTTALLGACSDQSSGLLQEVVPIGTTSNNTPSFYLKSRASGTLSFNGDCSSDKQYVPSGVNKVQLRRLKQGVYSNCSVQLILNDGSSSEVLYLSTFEIDTALRTVIDIESTAFGEITTAQATISRDEWGYLTEATITPEDTDAISYFELLANSDGSLTGIAFPSSFQRTLNAQGQVLSETGPDSASRYQYDSSGRLSEETQLNPDTLAVISTTHYLRTEQPDGAYVEIIEQRDDNGQLTQSSKTISHPDYSERFTDQNGDGDFEDHYRTEIRSDSASLTRTRFHNGELTSREQCQRGHQRQECTETEQGSLTPDSEIITEYHDNGVIASWSHKSFNPAALIDVRTTYNSEGLEKTHRGNNNLYSSFVSFQYDDKKNRSSATKRIEGELSINETYTFHHEY</sequence>
<dbReference type="Proteomes" id="UP001595722">
    <property type="component" value="Unassembled WGS sequence"/>
</dbReference>
<dbReference type="NCBIfam" id="TIGR01643">
    <property type="entry name" value="YD_repeat_2x"/>
    <property type="match status" value="1"/>
</dbReference>
<organism evidence="2 3">
    <name type="scientific">Bacterioplanoides pacificum</name>
    <dbReference type="NCBI Taxonomy" id="1171596"/>
    <lineage>
        <taxon>Bacteria</taxon>
        <taxon>Pseudomonadati</taxon>
        <taxon>Pseudomonadota</taxon>
        <taxon>Gammaproteobacteria</taxon>
        <taxon>Oceanospirillales</taxon>
        <taxon>Oceanospirillaceae</taxon>
        <taxon>Bacterioplanoides</taxon>
    </lineage>
</organism>
<feature type="region of interest" description="Disordered" evidence="1">
    <location>
        <begin position="183"/>
        <end position="206"/>
    </location>
</feature>
<dbReference type="Pfam" id="PF05593">
    <property type="entry name" value="RHS_repeat"/>
    <property type="match status" value="1"/>
</dbReference>
<name>A0ABV7VQK7_9GAMM</name>
<proteinExistence type="predicted"/>
<comment type="caution">
    <text evidence="2">The sequence shown here is derived from an EMBL/GenBank/DDBJ whole genome shotgun (WGS) entry which is preliminary data.</text>
</comment>
<keyword evidence="3" id="KW-1185">Reference proteome</keyword>
<protein>
    <recommendedName>
        <fullName evidence="4">YD repeat-containing protein</fullName>
    </recommendedName>
</protein>
<dbReference type="InterPro" id="IPR031325">
    <property type="entry name" value="RHS_repeat"/>
</dbReference>
<dbReference type="RefSeq" id="WP_376865060.1">
    <property type="nucleotide sequence ID" value="NZ_JBHRYB010000003.1"/>
</dbReference>
<evidence type="ECO:0000313" key="2">
    <source>
        <dbReference type="EMBL" id="MFC3679382.1"/>
    </source>
</evidence>
<evidence type="ECO:0000256" key="1">
    <source>
        <dbReference type="SAM" id="MobiDB-lite"/>
    </source>
</evidence>
<evidence type="ECO:0000313" key="3">
    <source>
        <dbReference type="Proteomes" id="UP001595722"/>
    </source>
</evidence>
<feature type="compositionally biased region" description="Polar residues" evidence="1">
    <location>
        <begin position="243"/>
        <end position="252"/>
    </location>
</feature>
<dbReference type="InterPro" id="IPR006530">
    <property type="entry name" value="YD"/>
</dbReference>
<dbReference type="PROSITE" id="PS51257">
    <property type="entry name" value="PROKAR_LIPOPROTEIN"/>
    <property type="match status" value="1"/>
</dbReference>
<dbReference type="EMBL" id="JBHRYB010000003">
    <property type="protein sequence ID" value="MFC3679382.1"/>
    <property type="molecule type" value="Genomic_DNA"/>
</dbReference>
<reference evidence="3" key="1">
    <citation type="journal article" date="2019" name="Int. J. Syst. Evol. Microbiol.">
        <title>The Global Catalogue of Microorganisms (GCM) 10K type strain sequencing project: providing services to taxonomists for standard genome sequencing and annotation.</title>
        <authorList>
            <consortium name="The Broad Institute Genomics Platform"/>
            <consortium name="The Broad Institute Genome Sequencing Center for Infectious Disease"/>
            <person name="Wu L."/>
            <person name="Ma J."/>
        </authorList>
    </citation>
    <scope>NUCLEOTIDE SEQUENCE [LARGE SCALE GENOMIC DNA]</scope>
    <source>
        <strain evidence="3">KCTC 42424</strain>
    </source>
</reference>
<feature type="compositionally biased region" description="Basic and acidic residues" evidence="1">
    <location>
        <begin position="297"/>
        <end position="310"/>
    </location>
</feature>
<evidence type="ECO:0008006" key="4">
    <source>
        <dbReference type="Google" id="ProtNLM"/>
    </source>
</evidence>
<feature type="region of interest" description="Disordered" evidence="1">
    <location>
        <begin position="240"/>
        <end position="269"/>
    </location>
</feature>